<comment type="caution">
    <text evidence="3">The sequence shown here is derived from an EMBL/GenBank/DDBJ whole genome shotgun (WGS) entry which is preliminary data.</text>
</comment>
<gene>
    <name evidence="3" type="ORF">GCM10023093_11980</name>
</gene>
<feature type="signal peptide" evidence="1">
    <location>
        <begin position="1"/>
        <end position="22"/>
    </location>
</feature>
<dbReference type="RefSeq" id="WP_345080044.1">
    <property type="nucleotide sequence ID" value="NZ_BAABFA010000008.1"/>
</dbReference>
<feature type="chain" id="PRO_5046767834" evidence="1">
    <location>
        <begin position="23"/>
        <end position="427"/>
    </location>
</feature>
<proteinExistence type="predicted"/>
<feature type="domain" description="Secretion system C-terminal sorting" evidence="2">
    <location>
        <begin position="349"/>
        <end position="424"/>
    </location>
</feature>
<dbReference type="EMBL" id="BAABFA010000008">
    <property type="protein sequence ID" value="GAA4463460.1"/>
    <property type="molecule type" value="Genomic_DNA"/>
</dbReference>
<dbReference type="Gene3D" id="2.40.128.720">
    <property type="match status" value="3"/>
</dbReference>
<organism evidence="3 4">
    <name type="scientific">Nemorincola caseinilytica</name>
    <dbReference type="NCBI Taxonomy" id="2054315"/>
    <lineage>
        <taxon>Bacteria</taxon>
        <taxon>Pseudomonadati</taxon>
        <taxon>Bacteroidota</taxon>
        <taxon>Chitinophagia</taxon>
        <taxon>Chitinophagales</taxon>
        <taxon>Chitinophagaceae</taxon>
        <taxon>Nemorincola</taxon>
    </lineage>
</organism>
<dbReference type="Proteomes" id="UP001500067">
    <property type="component" value="Unassembled WGS sequence"/>
</dbReference>
<name>A0ABP8ND57_9BACT</name>
<reference evidence="4" key="1">
    <citation type="journal article" date="2019" name="Int. J. Syst. Evol. Microbiol.">
        <title>The Global Catalogue of Microorganisms (GCM) 10K type strain sequencing project: providing services to taxonomists for standard genome sequencing and annotation.</title>
        <authorList>
            <consortium name="The Broad Institute Genomics Platform"/>
            <consortium name="The Broad Institute Genome Sequencing Center for Infectious Disease"/>
            <person name="Wu L."/>
            <person name="Ma J."/>
        </authorList>
    </citation>
    <scope>NUCLEOTIDE SEQUENCE [LARGE SCALE GENOMIC DNA]</scope>
    <source>
        <strain evidence="4">JCM 32105</strain>
    </source>
</reference>
<evidence type="ECO:0000256" key="1">
    <source>
        <dbReference type="SAM" id="SignalP"/>
    </source>
</evidence>
<dbReference type="Pfam" id="PF18962">
    <property type="entry name" value="Por_Secre_tail"/>
    <property type="match status" value="1"/>
</dbReference>
<evidence type="ECO:0000313" key="4">
    <source>
        <dbReference type="Proteomes" id="UP001500067"/>
    </source>
</evidence>
<keyword evidence="4" id="KW-1185">Reference proteome</keyword>
<evidence type="ECO:0000313" key="3">
    <source>
        <dbReference type="EMBL" id="GAA4463460.1"/>
    </source>
</evidence>
<dbReference type="InterPro" id="IPR026444">
    <property type="entry name" value="Secre_tail"/>
</dbReference>
<evidence type="ECO:0000259" key="2">
    <source>
        <dbReference type="Pfam" id="PF18962"/>
    </source>
</evidence>
<sequence length="427" mass="47539">MNKTKLLLTLALPVLLCQNTHAQSRLTATAHWTHNGAEFMRTDSTAYNYLSTARGGDLKNLLKFDNATMWNFAGDTLNNDSRWVQEFDAANNLVSKVSQVWDAVLMTWTNQFKYIYTYNSANKKASMVIQHWDGTSAWITDSRNVYTYNAANQLSYDQYQLWDGVSAYVPSSQITYYYDPSGNVINETGNTFVSSTPVFTNKVDYTYNSANKMLSSTSATWNGAGWDNTEMYSYTYDTTNTKRTTEKHQTYDGTAFVNDMMKVYSNFSGTNPLTEVDQTWDTAGTGSWEDVYKFAYTYNSNGQLTSATRQSNDISIGWTYAFGDTRTNHYYGTFTSVKNVSNNAGNANLFPVPAQNSVNISLNWNTAQASTITLTDMMGRTIKTIAVPFGATQTVTMSVADLAAGNYIVSINGGVEGSIVKQIVVAH</sequence>
<dbReference type="NCBIfam" id="TIGR04183">
    <property type="entry name" value="Por_Secre_tail"/>
    <property type="match status" value="1"/>
</dbReference>
<protein>
    <submittedName>
        <fullName evidence="3">T9SS type A sorting domain-containing protein</fullName>
    </submittedName>
</protein>
<accession>A0ABP8ND57</accession>
<keyword evidence="1" id="KW-0732">Signal</keyword>